<accession>A0ACB9YMY3</accession>
<proteinExistence type="predicted"/>
<organism evidence="1 2">
    <name type="scientific">Hypoxylon rubiginosum</name>
    <dbReference type="NCBI Taxonomy" id="110542"/>
    <lineage>
        <taxon>Eukaryota</taxon>
        <taxon>Fungi</taxon>
        <taxon>Dikarya</taxon>
        <taxon>Ascomycota</taxon>
        <taxon>Pezizomycotina</taxon>
        <taxon>Sordariomycetes</taxon>
        <taxon>Xylariomycetidae</taxon>
        <taxon>Xylariales</taxon>
        <taxon>Hypoxylaceae</taxon>
        <taxon>Hypoxylon</taxon>
    </lineage>
</organism>
<protein>
    <submittedName>
        <fullName evidence="1">Uncharacterized protein</fullName>
    </submittedName>
</protein>
<keyword evidence="2" id="KW-1185">Reference proteome</keyword>
<dbReference type="EMBL" id="MU393588">
    <property type="protein sequence ID" value="KAI4860400.1"/>
    <property type="molecule type" value="Genomic_DNA"/>
</dbReference>
<dbReference type="Proteomes" id="UP001497700">
    <property type="component" value="Unassembled WGS sequence"/>
</dbReference>
<evidence type="ECO:0000313" key="2">
    <source>
        <dbReference type="Proteomes" id="UP001497700"/>
    </source>
</evidence>
<evidence type="ECO:0000313" key="1">
    <source>
        <dbReference type="EMBL" id="KAI4860400.1"/>
    </source>
</evidence>
<reference evidence="1 2" key="1">
    <citation type="journal article" date="2022" name="New Phytol.">
        <title>Ecological generalism drives hyperdiversity of secondary metabolite gene clusters in xylarialean endophytes.</title>
        <authorList>
            <person name="Franco M.E.E."/>
            <person name="Wisecaver J.H."/>
            <person name="Arnold A.E."/>
            <person name="Ju Y.M."/>
            <person name="Slot J.C."/>
            <person name="Ahrendt S."/>
            <person name="Moore L.P."/>
            <person name="Eastman K.E."/>
            <person name="Scott K."/>
            <person name="Konkel Z."/>
            <person name="Mondo S.J."/>
            <person name="Kuo A."/>
            <person name="Hayes R.D."/>
            <person name="Haridas S."/>
            <person name="Andreopoulos B."/>
            <person name="Riley R."/>
            <person name="LaButti K."/>
            <person name="Pangilinan J."/>
            <person name="Lipzen A."/>
            <person name="Amirebrahimi M."/>
            <person name="Yan J."/>
            <person name="Adam C."/>
            <person name="Keymanesh K."/>
            <person name="Ng V."/>
            <person name="Louie K."/>
            <person name="Northen T."/>
            <person name="Drula E."/>
            <person name="Henrissat B."/>
            <person name="Hsieh H.M."/>
            <person name="Youens-Clark K."/>
            <person name="Lutzoni F."/>
            <person name="Miadlikowska J."/>
            <person name="Eastwood D.C."/>
            <person name="Hamelin R.C."/>
            <person name="Grigoriev I.V."/>
            <person name="U'Ren J.M."/>
        </authorList>
    </citation>
    <scope>NUCLEOTIDE SEQUENCE [LARGE SCALE GENOMIC DNA]</scope>
    <source>
        <strain evidence="1 2">CBS 119005</strain>
    </source>
</reference>
<gene>
    <name evidence="1" type="ORF">F4820DRAFT_437019</name>
</gene>
<sequence>MESPSKRLKLGQAPYDDDDDDEANQDELSMSPTQFDARQNPLYELDKGRAKAATRLKSAFERIFEKYERDFTGVGDEIDLETGEVVVDNGHLQSLEDEKVRARQGSILSNAEEKIAKGKGKDVGPVAKSKSKSLAKTTSSTHQPARPDRIGIVNGTHRPLSSSGMPSNPYGSTHPVMFEPPRFGNGPSDPLWQTPEIPIPHHQDMYGFMGQAMGYPPPPGYGYAPMLAPGGGYGTALLNGPARHRVSTKFPHVKTSKRQSQAPVVSIEDDSEEDDVLSGNTTKEVQVAGKDSKPATSSLVEKRDAQVNQKDAKQNPTIVFEHTSQKPRRGPGRPRKGSSPAKAQGPIEETAEICTESRDVILRDPTPEPTDEAIAYFAATSISQPPTEEESTLAKQIVAKLARMRASIPDDTASLYSQSRESSQSRKQVEIFSEISREPSSETNDTQTATEMTTNDISKALSERIGLAAEDVISYDCSHEGNEAMQPDSAEDYHVDEETVAKSEDAIRNQGVHDEPPMDQSNYSKEQSTELDNVSIENSSHTDGDAADLFFTAENSREPETSYSNQSTTKEPERLSQDKEVPSHNNSGLPGDIQDLEVFHTPQDNEEDVCSNQGNDRATNLENYTAKDTDVVADAEVISHDLGVKEVVDTPEEPYESNITPNCSQEAAQSPPLQIESDETDIQSSGIQQREETPPISTTETQVLPDNTEGQMQVQGHPECGAGGCRKPPSLPTHEPESVQSQSSFAERIEVALRPLPAHNSPSSEYEQAGGADPFAPPECASNRRYPTQPNPSPVPRLAVPSTPRKPRESSSGEPGSRHRLSTPAKKKYRLANLVPDTLEDEDELSVLSSGVSSSPLFPPRPDYRGTPQHRPSKLGRNNSSPVSANTPRKTGRRHGFLMSSGSGATALTPQHRAAKHPTAPATDSRALSRGGNGKRRFDGGSGPQSSPLARTVANRNTYLEIPDPPPLASTPSWRRVAKKTLGDGDDDDDDGVRTPGGTVRRCGVDGFVCDRDFCFTCCR</sequence>
<name>A0ACB9YMY3_9PEZI</name>
<comment type="caution">
    <text evidence="1">The sequence shown here is derived from an EMBL/GenBank/DDBJ whole genome shotgun (WGS) entry which is preliminary data.</text>
</comment>